<gene>
    <name evidence="6" type="ORF">MENT_LOCUS36245</name>
</gene>
<dbReference type="GO" id="GO:0005737">
    <property type="term" value="C:cytoplasm"/>
    <property type="evidence" value="ECO:0007669"/>
    <property type="project" value="TreeGrafter"/>
</dbReference>
<evidence type="ECO:0000256" key="2">
    <source>
        <dbReference type="ARBA" id="ARBA00022771"/>
    </source>
</evidence>
<dbReference type="PANTHER" id="PTHR46276:SF1">
    <property type="entry name" value="E3 UBIQUITIN-PROTEIN LIGASE UBR5"/>
    <property type="match status" value="1"/>
</dbReference>
<name>A0A6V7W9P9_MELEN</name>
<dbReference type="AlphaFoldDB" id="A0A6V7W9P9"/>
<dbReference type="GO" id="GO:0090263">
    <property type="term" value="P:positive regulation of canonical Wnt signaling pathway"/>
    <property type="evidence" value="ECO:0007669"/>
    <property type="project" value="TreeGrafter"/>
</dbReference>
<dbReference type="GO" id="GO:0008270">
    <property type="term" value="F:zinc ion binding"/>
    <property type="evidence" value="ECO:0007669"/>
    <property type="project" value="UniProtKB-KW"/>
</dbReference>
<keyword evidence="1" id="KW-0479">Metal-binding</keyword>
<dbReference type="Proteomes" id="UP000580250">
    <property type="component" value="Unassembled WGS sequence"/>
</dbReference>
<dbReference type="GO" id="GO:0034450">
    <property type="term" value="F:ubiquitin-ubiquitin ligase activity"/>
    <property type="evidence" value="ECO:0007669"/>
    <property type="project" value="TreeGrafter"/>
</dbReference>
<organism evidence="6 7">
    <name type="scientific">Meloidogyne enterolobii</name>
    <name type="common">Root-knot nematode worm</name>
    <name type="synonym">Meloidogyne mayaguensis</name>
    <dbReference type="NCBI Taxonomy" id="390850"/>
    <lineage>
        <taxon>Eukaryota</taxon>
        <taxon>Metazoa</taxon>
        <taxon>Ecdysozoa</taxon>
        <taxon>Nematoda</taxon>
        <taxon>Chromadorea</taxon>
        <taxon>Rhabditida</taxon>
        <taxon>Tylenchina</taxon>
        <taxon>Tylenchomorpha</taxon>
        <taxon>Tylenchoidea</taxon>
        <taxon>Meloidogynidae</taxon>
        <taxon>Meloidogyninae</taxon>
        <taxon>Meloidogyne</taxon>
    </lineage>
</organism>
<dbReference type="InterPro" id="IPR003126">
    <property type="entry name" value="Znf_UBR"/>
</dbReference>
<evidence type="ECO:0000256" key="4">
    <source>
        <dbReference type="SAM" id="MobiDB-lite"/>
    </source>
</evidence>
<feature type="compositionally biased region" description="Polar residues" evidence="4">
    <location>
        <begin position="173"/>
        <end position="182"/>
    </location>
</feature>
<dbReference type="GO" id="GO:0005634">
    <property type="term" value="C:nucleus"/>
    <property type="evidence" value="ECO:0007669"/>
    <property type="project" value="TreeGrafter"/>
</dbReference>
<keyword evidence="2" id="KW-0863">Zinc-finger</keyword>
<dbReference type="EMBL" id="CAJEWN010000483">
    <property type="protein sequence ID" value="CAD2183923.1"/>
    <property type="molecule type" value="Genomic_DNA"/>
</dbReference>
<dbReference type="GO" id="GO:0000209">
    <property type="term" value="P:protein polyubiquitination"/>
    <property type="evidence" value="ECO:0007669"/>
    <property type="project" value="TreeGrafter"/>
</dbReference>
<feature type="domain" description="UBR-type" evidence="5">
    <location>
        <begin position="350"/>
        <end position="404"/>
    </location>
</feature>
<feature type="region of interest" description="Disordered" evidence="4">
    <location>
        <begin position="223"/>
        <end position="250"/>
    </location>
</feature>
<feature type="compositionally biased region" description="Basic and acidic residues" evidence="4">
    <location>
        <begin position="226"/>
        <end position="240"/>
    </location>
</feature>
<keyword evidence="3" id="KW-0862">Zinc</keyword>
<sequence>MTTVQNFGDEAILLLNDGFGGGFQPLLRNISGGYKHLSYTGLGRILQYGMGIRYFASFGEIKTASICSEQISADKKNNSLNKNANRILLMVALVSPSPECTLPDHGSLMQAILFCQLDVVIAILKKLLNAPIESQPAIVCEQIEGNRNIFHVAGQNAYSGTNADQADVDATDSRLSTASQKSDTVEADAVKTRYERKWQEMISSAPTTRAKAHQQQQLLNELTSEISKKDSSPETGKDEPESVDSSDLNKRIPIAAKERQANSIEIIRELCKNSVVREHFIDLMRQRDIHGHSPFETAIYQRAYSAAQLMWQTAIDVKDWSQDVVDILMPGVGSDDTNEDSSLFILCANDTCSYTWTGEEHTPQKIYECKTCGLVGILCCCTECDLRKHLQPLIVTAGKCKALVTGNNAKREQLLSGMLQCPALIDGLNSKGEHILLFLARTVDRQLIEQEGYAKRSKRPGLTTTTTAYGVPIPEHDLEPPKFARKALDLAIGNWDVVKSLLDVGIKKPNTLINSKTEDDQPILENVFHLL</sequence>
<reference evidence="6 7" key="1">
    <citation type="submission" date="2020-08" db="EMBL/GenBank/DDBJ databases">
        <authorList>
            <person name="Koutsovoulos G."/>
            <person name="Danchin GJ E."/>
        </authorList>
    </citation>
    <scope>NUCLEOTIDE SEQUENCE [LARGE SCALE GENOMIC DNA]</scope>
</reference>
<evidence type="ECO:0000256" key="1">
    <source>
        <dbReference type="ARBA" id="ARBA00022723"/>
    </source>
</evidence>
<comment type="caution">
    <text evidence="6">The sequence shown here is derived from an EMBL/GenBank/DDBJ whole genome shotgun (WGS) entry which is preliminary data.</text>
</comment>
<feature type="region of interest" description="Disordered" evidence="4">
    <location>
        <begin position="163"/>
        <end position="187"/>
    </location>
</feature>
<accession>A0A6V7W9P9</accession>
<evidence type="ECO:0000259" key="5">
    <source>
        <dbReference type="SMART" id="SM00396"/>
    </source>
</evidence>
<dbReference type="OrthoDB" id="5806595at2759"/>
<protein>
    <recommendedName>
        <fullName evidence="5">UBR-type domain-containing protein</fullName>
    </recommendedName>
</protein>
<dbReference type="PANTHER" id="PTHR46276">
    <property type="entry name" value="E3 UBIQUITIN-PROTEIN LIGASE UBR5"/>
    <property type="match status" value="1"/>
</dbReference>
<evidence type="ECO:0000313" key="6">
    <source>
        <dbReference type="EMBL" id="CAD2183923.1"/>
    </source>
</evidence>
<dbReference type="SMART" id="SM00396">
    <property type="entry name" value="ZnF_UBR1"/>
    <property type="match status" value="1"/>
</dbReference>
<evidence type="ECO:0000256" key="3">
    <source>
        <dbReference type="ARBA" id="ARBA00022833"/>
    </source>
</evidence>
<proteinExistence type="predicted"/>
<evidence type="ECO:0000313" key="7">
    <source>
        <dbReference type="Proteomes" id="UP000580250"/>
    </source>
</evidence>